<comment type="caution">
    <text evidence="3">The sequence shown here is derived from an EMBL/GenBank/DDBJ whole genome shotgun (WGS) entry which is preliminary data.</text>
</comment>
<keyword evidence="1" id="KW-0175">Coiled coil</keyword>
<dbReference type="Proteomes" id="UP001244011">
    <property type="component" value="Unassembled WGS sequence"/>
</dbReference>
<dbReference type="RefSeq" id="XP_060285306.1">
    <property type="nucleotide sequence ID" value="XM_060424163.1"/>
</dbReference>
<evidence type="ECO:0000256" key="1">
    <source>
        <dbReference type="SAM" id="Coils"/>
    </source>
</evidence>
<feature type="non-terminal residue" evidence="3">
    <location>
        <position position="1"/>
    </location>
</feature>
<dbReference type="AlphaFoldDB" id="A0AAJ0FNA5"/>
<feature type="coiled-coil region" evidence="1">
    <location>
        <begin position="216"/>
        <end position="250"/>
    </location>
</feature>
<dbReference type="GeneID" id="85307350"/>
<name>A0AAJ0FNA5_9PEZI</name>
<sequence length="444" mass="48012">TPPRREQASKTPRSALQPLQEYHSGFSDVDIGFSAPRPSHHRRQQSFPNLFPNVLGHRTPSPTGKTLRFAEEMPYTGDWRPGKAESPRGGLAGWLGGKASAGALGVADPWQPNPDTTPTRLRKSQPASGDSPTPKNTVTSTASRFISAISRFTQAPASPTLDDELCNFDIEAALYPPGSPTDRDAFSPAAFKNLQTNATGLLSKMQNAYRQRVIAVRDLEAEKAAQKDELEEAETRAAHLKMQLEGMALRAAEQEKGMQQLMDQLMAEKKARAEEKLAREKSIALMAGGPMVSEDMGVDVDQLRRTWRKSGDTVKTDTSFESDDESAASESVFSRSRSPTIPPSTVDGSIMDAPSSQARGSTLSPPKQKPGQQMSTFQKIIKGISGDADENGVNGCQNCKGQDASVAWDTVSVLRDENKHLKQRVGQLEAAVEGALDLVNGIGL</sequence>
<dbReference type="EMBL" id="MU839003">
    <property type="protein sequence ID" value="KAK1769093.1"/>
    <property type="molecule type" value="Genomic_DNA"/>
</dbReference>
<evidence type="ECO:0000313" key="4">
    <source>
        <dbReference type="Proteomes" id="UP001244011"/>
    </source>
</evidence>
<protein>
    <submittedName>
        <fullName evidence="3">Uncharacterized protein</fullName>
    </submittedName>
</protein>
<feature type="compositionally biased region" description="Low complexity" evidence="2">
    <location>
        <begin position="328"/>
        <end position="345"/>
    </location>
</feature>
<keyword evidence="4" id="KW-1185">Reference proteome</keyword>
<feature type="region of interest" description="Disordered" evidence="2">
    <location>
        <begin position="1"/>
        <end position="140"/>
    </location>
</feature>
<organism evidence="3 4">
    <name type="scientific">Phialemonium atrogriseum</name>
    <dbReference type="NCBI Taxonomy" id="1093897"/>
    <lineage>
        <taxon>Eukaryota</taxon>
        <taxon>Fungi</taxon>
        <taxon>Dikarya</taxon>
        <taxon>Ascomycota</taxon>
        <taxon>Pezizomycotina</taxon>
        <taxon>Sordariomycetes</taxon>
        <taxon>Sordariomycetidae</taxon>
        <taxon>Cephalothecales</taxon>
        <taxon>Cephalothecaceae</taxon>
        <taxon>Phialemonium</taxon>
    </lineage>
</organism>
<feature type="compositionally biased region" description="Polar residues" evidence="2">
    <location>
        <begin position="113"/>
        <end position="140"/>
    </location>
</feature>
<reference evidence="3" key="1">
    <citation type="submission" date="2023-06" db="EMBL/GenBank/DDBJ databases">
        <title>Genome-scale phylogeny and comparative genomics of the fungal order Sordariales.</title>
        <authorList>
            <consortium name="Lawrence Berkeley National Laboratory"/>
            <person name="Hensen N."/>
            <person name="Bonometti L."/>
            <person name="Westerberg I."/>
            <person name="Brannstrom I.O."/>
            <person name="Guillou S."/>
            <person name="Cros-Aarteil S."/>
            <person name="Calhoun S."/>
            <person name="Haridas S."/>
            <person name="Kuo A."/>
            <person name="Mondo S."/>
            <person name="Pangilinan J."/>
            <person name="Riley R."/>
            <person name="Labutti K."/>
            <person name="Andreopoulos B."/>
            <person name="Lipzen A."/>
            <person name="Chen C."/>
            <person name="Yanf M."/>
            <person name="Daum C."/>
            <person name="Ng V."/>
            <person name="Clum A."/>
            <person name="Steindorff A."/>
            <person name="Ohm R."/>
            <person name="Martin F."/>
            <person name="Silar P."/>
            <person name="Natvig D."/>
            <person name="Lalanne C."/>
            <person name="Gautier V."/>
            <person name="Ament-Velasquez S.L."/>
            <person name="Kruys A."/>
            <person name="Hutchinson M.I."/>
            <person name="Powell A.J."/>
            <person name="Barry K."/>
            <person name="Miller A.N."/>
            <person name="Grigoriev I.V."/>
            <person name="Debuchy R."/>
            <person name="Gladieux P."/>
            <person name="Thoren M.H."/>
            <person name="Johannesson H."/>
        </authorList>
    </citation>
    <scope>NUCLEOTIDE SEQUENCE</scope>
    <source>
        <strain evidence="3">8032-3</strain>
    </source>
</reference>
<evidence type="ECO:0000313" key="3">
    <source>
        <dbReference type="EMBL" id="KAK1769093.1"/>
    </source>
</evidence>
<gene>
    <name evidence="3" type="ORF">QBC33DRAFT_433326</name>
</gene>
<evidence type="ECO:0000256" key="2">
    <source>
        <dbReference type="SAM" id="MobiDB-lite"/>
    </source>
</evidence>
<feature type="region of interest" description="Disordered" evidence="2">
    <location>
        <begin position="310"/>
        <end position="373"/>
    </location>
</feature>
<feature type="non-terminal residue" evidence="3">
    <location>
        <position position="444"/>
    </location>
</feature>
<accession>A0AAJ0FNA5</accession>
<proteinExistence type="predicted"/>
<feature type="compositionally biased region" description="Polar residues" evidence="2">
    <location>
        <begin position="354"/>
        <end position="373"/>
    </location>
</feature>